<organism evidence="5 6">
    <name type="scientific">Mesorhizobium huakuii</name>
    <dbReference type="NCBI Taxonomy" id="28104"/>
    <lineage>
        <taxon>Bacteria</taxon>
        <taxon>Pseudomonadati</taxon>
        <taxon>Pseudomonadota</taxon>
        <taxon>Alphaproteobacteria</taxon>
        <taxon>Hyphomicrobiales</taxon>
        <taxon>Phyllobacteriaceae</taxon>
        <taxon>Mesorhizobium</taxon>
    </lineage>
</organism>
<dbReference type="GO" id="GO:0046872">
    <property type="term" value="F:metal ion binding"/>
    <property type="evidence" value="ECO:0007669"/>
    <property type="project" value="UniProtKB-KW"/>
</dbReference>
<dbReference type="GO" id="GO:0043720">
    <property type="term" value="F:3-keto-5-aminohexanoate cleavage activity"/>
    <property type="evidence" value="ECO:0007669"/>
    <property type="project" value="InterPro"/>
</dbReference>
<gene>
    <name evidence="5" type="ORF">HB778_36000</name>
</gene>
<geneLocation type="plasmid" evidence="5 6">
    <name>p_2</name>
</geneLocation>
<dbReference type="EMBL" id="CP050297">
    <property type="protein sequence ID" value="QND61666.1"/>
    <property type="molecule type" value="Genomic_DNA"/>
</dbReference>
<protein>
    <submittedName>
        <fullName evidence="5">3-keto-5-aminohexanoate cleavage protein</fullName>
    </submittedName>
</protein>
<dbReference type="InterPro" id="IPR008567">
    <property type="entry name" value="BKACE"/>
</dbReference>
<keyword evidence="3" id="KW-0479">Metal-binding</keyword>
<comment type="cofactor">
    <cofactor evidence="1">
        <name>Zn(2+)</name>
        <dbReference type="ChEBI" id="CHEBI:29105"/>
    </cofactor>
</comment>
<dbReference type="RefSeq" id="WP_183465377.1">
    <property type="nucleotide sequence ID" value="NZ_CP050297.1"/>
</dbReference>
<dbReference type="Gene3D" id="3.20.20.70">
    <property type="entry name" value="Aldolase class I"/>
    <property type="match status" value="1"/>
</dbReference>
<keyword evidence="2" id="KW-0808">Transferase</keyword>
<name>A0A7G6T4I4_9HYPH</name>
<evidence type="ECO:0000256" key="3">
    <source>
        <dbReference type="ARBA" id="ARBA00022723"/>
    </source>
</evidence>
<keyword evidence="4" id="KW-0862">Zinc</keyword>
<proteinExistence type="predicted"/>
<reference evidence="6" key="1">
    <citation type="journal article" date="2020" name="Mol. Plant Microbe">
        <title>Rhizobial microsymbionts of the narrowly endemic Oxytropis species growing in Kamchatka are characterized by significant genetic diversity and possess a set of genes that are associated with T3SS and T6SS secretion systems and can affect the development of symbiosis.</title>
        <authorList>
            <person name="Safronova V."/>
            <person name="Guro P."/>
            <person name="Sazanova A."/>
            <person name="Kuznetsova I."/>
            <person name="Belimov A."/>
            <person name="Yakubov V."/>
            <person name="Chirak E."/>
            <person name="Afonin A."/>
            <person name="Gogolev Y."/>
            <person name="Andronov E."/>
            <person name="Tikhonovich I."/>
        </authorList>
    </citation>
    <scope>NUCLEOTIDE SEQUENCE [LARGE SCALE GENOMIC DNA]</scope>
    <source>
        <strain evidence="6">583</strain>
        <plasmid evidence="6">p_2</plasmid>
    </source>
</reference>
<accession>A0A7G6T4I4</accession>
<dbReference type="Proteomes" id="UP000515465">
    <property type="component" value="Plasmid p_2"/>
</dbReference>
<evidence type="ECO:0000313" key="6">
    <source>
        <dbReference type="Proteomes" id="UP000515465"/>
    </source>
</evidence>
<dbReference type="PANTHER" id="PTHR37418:SF2">
    <property type="entry name" value="3-KETO-5-AMINOHEXANOATE CLEAVAGE ENZYME"/>
    <property type="match status" value="1"/>
</dbReference>
<dbReference type="InterPro" id="IPR013785">
    <property type="entry name" value="Aldolase_TIM"/>
</dbReference>
<evidence type="ECO:0000256" key="2">
    <source>
        <dbReference type="ARBA" id="ARBA00022679"/>
    </source>
</evidence>
<dbReference type="PANTHER" id="PTHR37418">
    <property type="entry name" value="3-KETO-5-AMINOHEXANOATE CLEAVAGE ENZYME-RELATED"/>
    <property type="match status" value="1"/>
</dbReference>
<evidence type="ECO:0000313" key="5">
    <source>
        <dbReference type="EMBL" id="QND61666.1"/>
    </source>
</evidence>
<dbReference type="Pfam" id="PF05853">
    <property type="entry name" value="BKACE"/>
    <property type="match status" value="1"/>
</dbReference>
<dbReference type="AlphaFoldDB" id="A0A7G6T4I4"/>
<evidence type="ECO:0000256" key="1">
    <source>
        <dbReference type="ARBA" id="ARBA00001947"/>
    </source>
</evidence>
<sequence>MNNEIFITCAVTGAGPGPQKNSNVPVTPAQIAQDVLAVAEAGAAIAHVHVRDPDTTEGSRDVRLYAEVLERVRDKNNDIIVNMTAGMGGDLVLGSNDPTQPQPGTDLVNQKTRLLHVEALRPDICTLDCGSYNVGEGNLVYISTPEQIREGAQTIRGLGVKPELEVFDLGHLDFVTKLIGEGAFAGPAMIQFCLGVNYGAPPTTSAMKAMADAVRGSDVVWSAFGVGRMQMPMVAQAVLLGGNVRVGLEDNIWLDRGVPATNVSLVKRAREIVERMGVRIMSSSATRDRLGLGAAA</sequence>
<evidence type="ECO:0000256" key="4">
    <source>
        <dbReference type="ARBA" id="ARBA00022833"/>
    </source>
</evidence>
<keyword evidence="5" id="KW-0614">Plasmid</keyword>